<dbReference type="Gene3D" id="3.30.160.60">
    <property type="entry name" value="Classic Zinc Finger"/>
    <property type="match status" value="3"/>
</dbReference>
<feature type="domain" description="C2H2-type" evidence="9">
    <location>
        <begin position="506"/>
        <end position="535"/>
    </location>
</feature>
<comment type="subcellular location">
    <subcellularLocation>
        <location evidence="1">Nucleus</location>
    </subcellularLocation>
</comment>
<dbReference type="PROSITE" id="PS00028">
    <property type="entry name" value="ZINC_FINGER_C2H2_1"/>
    <property type="match status" value="3"/>
</dbReference>
<keyword evidence="3" id="KW-0677">Repeat</keyword>
<feature type="compositionally biased region" description="Low complexity" evidence="8">
    <location>
        <begin position="424"/>
        <end position="433"/>
    </location>
</feature>
<evidence type="ECO:0000256" key="1">
    <source>
        <dbReference type="ARBA" id="ARBA00004123"/>
    </source>
</evidence>
<evidence type="ECO:0000256" key="2">
    <source>
        <dbReference type="ARBA" id="ARBA00022723"/>
    </source>
</evidence>
<organism evidence="10 11">
    <name type="scientific">Candidula unifasciata</name>
    <dbReference type="NCBI Taxonomy" id="100452"/>
    <lineage>
        <taxon>Eukaryota</taxon>
        <taxon>Metazoa</taxon>
        <taxon>Spiralia</taxon>
        <taxon>Lophotrochozoa</taxon>
        <taxon>Mollusca</taxon>
        <taxon>Gastropoda</taxon>
        <taxon>Heterobranchia</taxon>
        <taxon>Euthyneura</taxon>
        <taxon>Panpulmonata</taxon>
        <taxon>Eupulmonata</taxon>
        <taxon>Stylommatophora</taxon>
        <taxon>Helicina</taxon>
        <taxon>Helicoidea</taxon>
        <taxon>Geomitridae</taxon>
        <taxon>Candidula</taxon>
    </lineage>
</organism>
<protein>
    <recommendedName>
        <fullName evidence="9">C2H2-type domain-containing protein</fullName>
    </recommendedName>
</protein>
<dbReference type="Proteomes" id="UP000678393">
    <property type="component" value="Unassembled WGS sequence"/>
</dbReference>
<keyword evidence="4 7" id="KW-0863">Zinc-finger</keyword>
<dbReference type="PANTHER" id="PTHR23235">
    <property type="entry name" value="KRUEPPEL-LIKE TRANSCRIPTION FACTOR"/>
    <property type="match status" value="1"/>
</dbReference>
<dbReference type="SMART" id="SM00355">
    <property type="entry name" value="ZnF_C2H2"/>
    <property type="match status" value="3"/>
</dbReference>
<feature type="domain" description="C2H2-type" evidence="9">
    <location>
        <begin position="536"/>
        <end position="563"/>
    </location>
</feature>
<name>A0A8S3ZRN3_9EUPU</name>
<gene>
    <name evidence="10" type="ORF">CUNI_LOCUS15820</name>
</gene>
<sequence length="571" mass="62698">MAQVLQHCSSSIASGPVKDQIVPDTDDLLFSQAEQPVQNVADILDRYIHDGEMPQTPVHVKKPRRPSASVIDEFFGEPQKGISVLSNKSSFLNVPETPFNSRQASRMLNSAEKQSFFDDDCSRRTSSSLIEEFFGMTTSEKTWIKPEPPVASSIGVFEQECPDVFDIDSTLYDSVSSSGVLAGMTPLSSSTNIHLHNPSTVSSCAMPASSSDSLWEDLTASMNMLDSQNPCNTNTSTTELLSGSLPTSINGRQDGFSIKAEPMDCEEKPSCQFDLSSSALSHSSAISHASSSLDTFLFDAQATPSYGLPSNNISITSSLLSRQYPASKTSYSQVIHHHSLNSNRSIANSGPARPMSSSGYLPHSSHYQTHSNSYSSSSPSPHAVSSPFSPLTPPNSQPGSPNNDTIRRTPPPPYPSFQIPQSRLSPSPSSLPLTISMAPGHSRSERPRKQPVTHPGCSTIKYNRKNNPELEKRRIHFCSFPGCRKAYTKSSHLKAHQRIHTGEKPYKCHFQTCGWRFARSDELTRHVRKHTGAKPFQCRVCDRSFARSDHLALHMKRHEPKSKCGDGSKQL</sequence>
<dbReference type="SUPFAM" id="SSF57667">
    <property type="entry name" value="beta-beta-alpha zinc fingers"/>
    <property type="match status" value="2"/>
</dbReference>
<dbReference type="InterPro" id="IPR036236">
    <property type="entry name" value="Znf_C2H2_sf"/>
</dbReference>
<dbReference type="PROSITE" id="PS50157">
    <property type="entry name" value="ZINC_FINGER_C2H2_2"/>
    <property type="match status" value="3"/>
</dbReference>
<feature type="compositionally biased region" description="Low complexity" evidence="8">
    <location>
        <begin position="363"/>
        <end position="389"/>
    </location>
</feature>
<proteinExistence type="predicted"/>
<dbReference type="InterPro" id="IPR013087">
    <property type="entry name" value="Znf_C2H2_type"/>
</dbReference>
<dbReference type="FunFam" id="3.30.160.60:FF:000624">
    <property type="entry name" value="zinc finger protein 697"/>
    <property type="match status" value="1"/>
</dbReference>
<dbReference type="Pfam" id="PF00096">
    <property type="entry name" value="zf-C2H2"/>
    <property type="match status" value="3"/>
</dbReference>
<keyword evidence="11" id="KW-1185">Reference proteome</keyword>
<dbReference type="PANTHER" id="PTHR23235:SF150">
    <property type="entry name" value="KRUEPPEL-LIKE FACTOR LUNA"/>
    <property type="match status" value="1"/>
</dbReference>
<evidence type="ECO:0000313" key="10">
    <source>
        <dbReference type="EMBL" id="CAG5130262.1"/>
    </source>
</evidence>
<evidence type="ECO:0000256" key="3">
    <source>
        <dbReference type="ARBA" id="ARBA00022737"/>
    </source>
</evidence>
<evidence type="ECO:0000256" key="8">
    <source>
        <dbReference type="SAM" id="MobiDB-lite"/>
    </source>
</evidence>
<feature type="domain" description="C2H2-type" evidence="9">
    <location>
        <begin position="476"/>
        <end position="505"/>
    </location>
</feature>
<comment type="caution">
    <text evidence="10">The sequence shown here is derived from an EMBL/GenBank/DDBJ whole genome shotgun (WGS) entry which is preliminary data.</text>
</comment>
<dbReference type="GO" id="GO:0005634">
    <property type="term" value="C:nucleus"/>
    <property type="evidence" value="ECO:0007669"/>
    <property type="project" value="UniProtKB-SubCell"/>
</dbReference>
<feature type="region of interest" description="Disordered" evidence="8">
    <location>
        <begin position="342"/>
        <end position="456"/>
    </location>
</feature>
<dbReference type="GO" id="GO:0008270">
    <property type="term" value="F:zinc ion binding"/>
    <property type="evidence" value="ECO:0007669"/>
    <property type="project" value="UniProtKB-KW"/>
</dbReference>
<dbReference type="GO" id="GO:0000978">
    <property type="term" value="F:RNA polymerase II cis-regulatory region sequence-specific DNA binding"/>
    <property type="evidence" value="ECO:0007669"/>
    <property type="project" value="TreeGrafter"/>
</dbReference>
<evidence type="ECO:0000256" key="4">
    <source>
        <dbReference type="ARBA" id="ARBA00022771"/>
    </source>
</evidence>
<evidence type="ECO:0000256" key="7">
    <source>
        <dbReference type="PROSITE-ProRule" id="PRU00042"/>
    </source>
</evidence>
<keyword evidence="2" id="KW-0479">Metal-binding</keyword>
<dbReference type="GO" id="GO:0000981">
    <property type="term" value="F:DNA-binding transcription factor activity, RNA polymerase II-specific"/>
    <property type="evidence" value="ECO:0007669"/>
    <property type="project" value="TreeGrafter"/>
</dbReference>
<accession>A0A8S3ZRN3</accession>
<dbReference type="AlphaFoldDB" id="A0A8S3ZRN3"/>
<keyword evidence="5" id="KW-0862">Zinc</keyword>
<dbReference type="OrthoDB" id="4748970at2759"/>
<dbReference type="FunFam" id="3.30.160.60:FF:000018">
    <property type="entry name" value="Krueppel-like factor 15"/>
    <property type="match status" value="1"/>
</dbReference>
<keyword evidence="6" id="KW-0539">Nucleus</keyword>
<dbReference type="EMBL" id="CAJHNH020003920">
    <property type="protein sequence ID" value="CAG5130262.1"/>
    <property type="molecule type" value="Genomic_DNA"/>
</dbReference>
<evidence type="ECO:0000256" key="6">
    <source>
        <dbReference type="ARBA" id="ARBA00023242"/>
    </source>
</evidence>
<evidence type="ECO:0000259" key="9">
    <source>
        <dbReference type="PROSITE" id="PS50157"/>
    </source>
</evidence>
<evidence type="ECO:0000313" key="11">
    <source>
        <dbReference type="Proteomes" id="UP000678393"/>
    </source>
</evidence>
<reference evidence="10" key="1">
    <citation type="submission" date="2021-04" db="EMBL/GenBank/DDBJ databases">
        <authorList>
            <consortium name="Molecular Ecology Group"/>
        </authorList>
    </citation>
    <scope>NUCLEOTIDE SEQUENCE</scope>
</reference>
<dbReference type="FunFam" id="3.30.160.60:FF:000021">
    <property type="entry name" value="Basic krueppel-like factor 3"/>
    <property type="match status" value="1"/>
</dbReference>
<evidence type="ECO:0000256" key="5">
    <source>
        <dbReference type="ARBA" id="ARBA00022833"/>
    </source>
</evidence>